<evidence type="ECO:0000313" key="7">
    <source>
        <dbReference type="EMBL" id="RNL62930.1"/>
    </source>
</evidence>
<feature type="binding site" evidence="5">
    <location>
        <position position="182"/>
    </location>
    <ligand>
        <name>FMN</name>
        <dbReference type="ChEBI" id="CHEBI:58210"/>
    </ligand>
</feature>
<keyword evidence="5" id="KW-0285">Flavoprotein</keyword>
<evidence type="ECO:0000256" key="5">
    <source>
        <dbReference type="PIRSR" id="PIRSR000138-2"/>
    </source>
</evidence>
<evidence type="ECO:0000259" key="6">
    <source>
        <dbReference type="PROSITE" id="PS51349"/>
    </source>
</evidence>
<feature type="active site" description="Proton acceptor" evidence="4">
    <location>
        <position position="322"/>
    </location>
</feature>
<dbReference type="InterPro" id="IPR000262">
    <property type="entry name" value="FMN-dep_DH"/>
</dbReference>
<feature type="binding site" evidence="5">
    <location>
        <position position="50"/>
    </location>
    <ligand>
        <name>glyoxylate</name>
        <dbReference type="ChEBI" id="CHEBI:36655"/>
    </ligand>
</feature>
<dbReference type="OrthoDB" id="9770452at2"/>
<feature type="binding site" evidence="5">
    <location>
        <position position="322"/>
    </location>
    <ligand>
        <name>glyoxylate</name>
        <dbReference type="ChEBI" id="CHEBI:36655"/>
    </ligand>
</feature>
<keyword evidence="2" id="KW-0560">Oxidoreductase</keyword>
<keyword evidence="5" id="KW-0288">FMN</keyword>
<feature type="binding site" evidence="5">
    <location>
        <position position="298"/>
    </location>
    <ligand>
        <name>FMN</name>
        <dbReference type="ChEBI" id="CHEBI:58210"/>
    </ligand>
</feature>
<comment type="similarity">
    <text evidence="3">Belongs to the FMN-dependent alpha-hydroxy acid dehydrogenase family.</text>
</comment>
<comment type="caution">
    <text evidence="7">The sequence shown here is derived from an EMBL/GenBank/DDBJ whole genome shotgun (WGS) entry which is preliminary data.</text>
</comment>
<feature type="binding site" evidence="5">
    <location>
        <begin position="103"/>
        <end position="105"/>
    </location>
    <ligand>
        <name>FMN</name>
        <dbReference type="ChEBI" id="CHEBI:58210"/>
    </ligand>
</feature>
<name>A0A3N0CHJ9_9ACTN</name>
<dbReference type="InterPro" id="IPR008259">
    <property type="entry name" value="FMN_hydac_DH_AS"/>
</dbReference>
<dbReference type="InterPro" id="IPR037396">
    <property type="entry name" value="FMN_HAD"/>
</dbReference>
<evidence type="ECO:0000256" key="4">
    <source>
        <dbReference type="PIRSR" id="PIRSR000138-1"/>
    </source>
</evidence>
<dbReference type="AlphaFoldDB" id="A0A3N0CHJ9"/>
<evidence type="ECO:0000256" key="1">
    <source>
        <dbReference type="ARBA" id="ARBA00001917"/>
    </source>
</evidence>
<accession>A0A3N0CHJ9</accession>
<proteinExistence type="inferred from homology"/>
<evidence type="ECO:0000256" key="2">
    <source>
        <dbReference type="ARBA" id="ARBA00023002"/>
    </source>
</evidence>
<dbReference type="InterPro" id="IPR013785">
    <property type="entry name" value="Aldolase_TIM"/>
</dbReference>
<dbReference type="PROSITE" id="PS00557">
    <property type="entry name" value="FMN_HYDROXY_ACID_DH_1"/>
    <property type="match status" value="1"/>
</dbReference>
<protein>
    <submittedName>
        <fullName evidence="7">Lactate 2-monooxygenase</fullName>
    </submittedName>
</protein>
<dbReference type="Proteomes" id="UP000267128">
    <property type="component" value="Unassembled WGS sequence"/>
</dbReference>
<dbReference type="InterPro" id="IPR037350">
    <property type="entry name" value="LMO_FMN"/>
</dbReference>
<comment type="cofactor">
    <cofactor evidence="1">
        <name>FMN</name>
        <dbReference type="ChEBI" id="CHEBI:58210"/>
    </cofactor>
</comment>
<feature type="binding site" evidence="5">
    <location>
        <begin position="353"/>
        <end position="357"/>
    </location>
    <ligand>
        <name>FMN</name>
        <dbReference type="ChEBI" id="CHEBI:58210"/>
    </ligand>
</feature>
<feature type="domain" description="FMN hydroxy acid dehydrogenase" evidence="6">
    <location>
        <begin position="24"/>
        <end position="427"/>
    </location>
</feature>
<dbReference type="PANTHER" id="PTHR10578">
    <property type="entry name" value="S -2-HYDROXY-ACID OXIDASE-RELATED"/>
    <property type="match status" value="1"/>
</dbReference>
<dbReference type="PIRSF" id="PIRSF000138">
    <property type="entry name" value="Al-hdrx_acd_dh"/>
    <property type="match status" value="1"/>
</dbReference>
<dbReference type="InterPro" id="IPR012133">
    <property type="entry name" value="Alpha-hydoxy_acid_DH_FMN"/>
</dbReference>
<gene>
    <name evidence="7" type="ORF">EFK50_14490</name>
</gene>
<evidence type="ECO:0000313" key="8">
    <source>
        <dbReference type="Proteomes" id="UP000267128"/>
    </source>
</evidence>
<keyword evidence="7" id="KW-0503">Monooxygenase</keyword>
<dbReference type="PROSITE" id="PS51349">
    <property type="entry name" value="FMN_HYDROXY_ACID_DH_2"/>
    <property type="match status" value="1"/>
</dbReference>
<dbReference type="GO" id="GO:0010181">
    <property type="term" value="F:FMN binding"/>
    <property type="evidence" value="ECO:0007669"/>
    <property type="project" value="InterPro"/>
</dbReference>
<dbReference type="SUPFAM" id="SSF51395">
    <property type="entry name" value="FMN-linked oxidoreductases"/>
    <property type="match status" value="1"/>
</dbReference>
<dbReference type="RefSeq" id="WP_123228222.1">
    <property type="nucleotide sequence ID" value="NZ_RJSE01000007.1"/>
</dbReference>
<organism evidence="7 8">
    <name type="scientific">Nocardioides marmoriginsengisoli</name>
    <dbReference type="NCBI Taxonomy" id="661483"/>
    <lineage>
        <taxon>Bacteria</taxon>
        <taxon>Bacillati</taxon>
        <taxon>Actinomycetota</taxon>
        <taxon>Actinomycetes</taxon>
        <taxon>Propionibacteriales</taxon>
        <taxon>Nocardioidaceae</taxon>
        <taxon>Nocardioides</taxon>
    </lineage>
</organism>
<dbReference type="PANTHER" id="PTHR10578:SF143">
    <property type="entry name" value="FMN-DEPENDENT ALPHA-HYDROXY ACID DEHYDROGENASE PB1A11.03"/>
    <property type="match status" value="1"/>
</dbReference>
<evidence type="ECO:0000256" key="3">
    <source>
        <dbReference type="ARBA" id="ARBA00024042"/>
    </source>
</evidence>
<feature type="binding site" evidence="5">
    <location>
        <position position="132"/>
    </location>
    <ligand>
        <name>glyoxylate</name>
        <dbReference type="ChEBI" id="CHEBI:36655"/>
    </ligand>
</feature>
<sequence>MSTPNRGPGRARQESVYRAGVFGRTPAVPTDFATLEARAEKASSATAWAYVAGGAGEGRTMRRNRAAFDSWSIVPRMAHGNTTRDLSVDLLGTTLPAPVLLAPIGAGALMSPDSDVKIARGAAAHGVTYVFSNQGCNPMEECAAAMGDSPRWVQLYWSTDEDLVDSMIARAEAIGAGALVVTLDTTLLGWRPMDLNLGSLPFSQGIGIAQYTSDPRFTEIVRERIANAPKQASEVTLGAIRTLISMTRNHPGSFGANLRSPEPRAAVETFLDIYSNPGLSWEHLATLRERTRLPVVLKGILHPDDARKAFDSGVDAIVVSNHGGRQVDNAIASLDALVTIREAVGADPTVLLDSGIRTGADVFTALALGADAVLLGRPYMYGLALAGEQGVAEVVANVIAELDLTMALSGTADLAAITRDLLVRDSAR</sequence>
<dbReference type="EMBL" id="RJSE01000007">
    <property type="protein sequence ID" value="RNL62930.1"/>
    <property type="molecule type" value="Genomic_DNA"/>
</dbReference>
<dbReference type="Gene3D" id="3.20.20.70">
    <property type="entry name" value="Aldolase class I"/>
    <property type="match status" value="1"/>
</dbReference>
<dbReference type="Pfam" id="PF01070">
    <property type="entry name" value="FMN_dh"/>
    <property type="match status" value="1"/>
</dbReference>
<dbReference type="GO" id="GO:0004497">
    <property type="term" value="F:monooxygenase activity"/>
    <property type="evidence" value="ECO:0007669"/>
    <property type="project" value="UniProtKB-KW"/>
</dbReference>
<feature type="binding site" evidence="5">
    <location>
        <position position="191"/>
    </location>
    <ligand>
        <name>glyoxylate</name>
        <dbReference type="ChEBI" id="CHEBI:36655"/>
    </ligand>
</feature>
<feature type="binding site" evidence="5">
    <location>
        <begin position="376"/>
        <end position="377"/>
    </location>
    <ligand>
        <name>FMN</name>
        <dbReference type="ChEBI" id="CHEBI:58210"/>
    </ligand>
</feature>
<reference evidence="7 8" key="1">
    <citation type="submission" date="2018-11" db="EMBL/GenBank/DDBJ databases">
        <authorList>
            <person name="Li F."/>
        </authorList>
    </citation>
    <scope>NUCLEOTIDE SEQUENCE [LARGE SCALE GENOMIC DNA]</scope>
    <source>
        <strain evidence="7 8">Gsoil 097</strain>
    </source>
</reference>
<feature type="binding site" evidence="5">
    <location>
        <position position="325"/>
    </location>
    <ligand>
        <name>glyoxylate</name>
        <dbReference type="ChEBI" id="CHEBI:36655"/>
    </ligand>
</feature>
<feature type="binding site" evidence="5">
    <location>
        <position position="154"/>
    </location>
    <ligand>
        <name>FMN</name>
        <dbReference type="ChEBI" id="CHEBI:58210"/>
    </ligand>
</feature>
<keyword evidence="8" id="KW-1185">Reference proteome</keyword>
<feature type="binding site" evidence="5">
    <location>
        <position position="156"/>
    </location>
    <ligand>
        <name>glyoxylate</name>
        <dbReference type="ChEBI" id="CHEBI:36655"/>
    </ligand>
</feature>
<feature type="binding site" evidence="5">
    <location>
        <position position="320"/>
    </location>
    <ligand>
        <name>FMN</name>
        <dbReference type="ChEBI" id="CHEBI:58210"/>
    </ligand>
</feature>
<dbReference type="CDD" id="cd03332">
    <property type="entry name" value="LMO_FMN"/>
    <property type="match status" value="1"/>
</dbReference>